<dbReference type="GO" id="GO:0005856">
    <property type="term" value="C:cytoskeleton"/>
    <property type="evidence" value="ECO:0007669"/>
    <property type="project" value="TreeGrafter"/>
</dbReference>
<sequence length="132" mass="15327">EVQLGVGAFGVGLFQQTVRTNTYPWSKIVKISFKRKQFFLQLKPEPVGFQKSADAILNFTLSSTLTSKLLWKSCIEHHTFFRLVSPPAPVSKPLFAFGSRFRYSGRTEYQTLEEMKRRTRMQRPFTRLCCLL</sequence>
<dbReference type="SMART" id="SM01195">
    <property type="entry name" value="FA"/>
    <property type="match status" value="1"/>
</dbReference>
<dbReference type="Gene3D" id="2.30.29.30">
    <property type="entry name" value="Pleckstrin-homology domain (PH domain)/Phosphotyrosine-binding domain (PTB)"/>
    <property type="match status" value="1"/>
</dbReference>
<dbReference type="InterPro" id="IPR014847">
    <property type="entry name" value="FA"/>
</dbReference>
<feature type="non-terminal residue" evidence="2">
    <location>
        <position position="1"/>
    </location>
</feature>
<evidence type="ECO:0000313" key="3">
    <source>
        <dbReference type="Proteomes" id="UP000243006"/>
    </source>
</evidence>
<accession>A0A1Y3EPS2</accession>
<reference evidence="2 3" key="1">
    <citation type="submission" date="2015-04" db="EMBL/GenBank/DDBJ databases">
        <title>Draft genome of the roundworm Trichinella nativa.</title>
        <authorList>
            <person name="Mitreva M."/>
        </authorList>
    </citation>
    <scope>NUCLEOTIDE SEQUENCE [LARGE SCALE GENOMIC DNA]</scope>
    <source>
        <strain evidence="2 3">ISS45</strain>
    </source>
</reference>
<gene>
    <name evidence="2" type="ORF">D917_08170</name>
</gene>
<evidence type="ECO:0000313" key="2">
    <source>
        <dbReference type="EMBL" id="OUC45856.1"/>
    </source>
</evidence>
<dbReference type="InterPro" id="IPR000299">
    <property type="entry name" value="FERM_domain"/>
</dbReference>
<comment type="caution">
    <text evidence="2">The sequence shown here is derived from an EMBL/GenBank/DDBJ whole genome shotgun (WGS) entry which is preliminary data.</text>
</comment>
<feature type="domain" description="FERM" evidence="1">
    <location>
        <begin position="1"/>
        <end position="85"/>
    </location>
</feature>
<dbReference type="SMART" id="SM01196">
    <property type="entry name" value="FERM_C"/>
    <property type="match status" value="1"/>
</dbReference>
<dbReference type="PROSITE" id="PS50057">
    <property type="entry name" value="FERM_3"/>
    <property type="match status" value="1"/>
</dbReference>
<dbReference type="AlphaFoldDB" id="A0A1Y3EPS2"/>
<name>A0A1Y3EPS2_9BILA</name>
<dbReference type="PANTHER" id="PTHR23280">
    <property type="entry name" value="4.1 G PROTEIN"/>
    <property type="match status" value="1"/>
</dbReference>
<proteinExistence type="predicted"/>
<organism evidence="2 3">
    <name type="scientific">Trichinella nativa</name>
    <dbReference type="NCBI Taxonomy" id="6335"/>
    <lineage>
        <taxon>Eukaryota</taxon>
        <taxon>Metazoa</taxon>
        <taxon>Ecdysozoa</taxon>
        <taxon>Nematoda</taxon>
        <taxon>Enoplea</taxon>
        <taxon>Dorylaimia</taxon>
        <taxon>Trichinellida</taxon>
        <taxon>Trichinellidae</taxon>
        <taxon>Trichinella</taxon>
    </lineage>
</organism>
<dbReference type="Proteomes" id="UP000243006">
    <property type="component" value="Unassembled WGS sequence"/>
</dbReference>
<dbReference type="InterPro" id="IPR011993">
    <property type="entry name" value="PH-like_dom_sf"/>
</dbReference>
<dbReference type="FunFam" id="2.30.29.30:FF:000002">
    <property type="entry name" value="Band 4.1-like protein 5 isoform 1"/>
    <property type="match status" value="1"/>
</dbReference>
<dbReference type="Pfam" id="PF08736">
    <property type="entry name" value="FA"/>
    <property type="match status" value="1"/>
</dbReference>
<protein>
    <submittedName>
        <fullName evidence="2">FERM PH-like domain protein</fullName>
    </submittedName>
</protein>
<dbReference type="SUPFAM" id="SSF50729">
    <property type="entry name" value="PH domain-like"/>
    <property type="match status" value="1"/>
</dbReference>
<dbReference type="GO" id="GO:0031032">
    <property type="term" value="P:actomyosin structure organization"/>
    <property type="evidence" value="ECO:0007669"/>
    <property type="project" value="TreeGrafter"/>
</dbReference>
<dbReference type="PANTHER" id="PTHR23280:SF27">
    <property type="entry name" value="TYROSINE-PROTEIN PHOSPHATASE NON-RECEPTOR TYPE"/>
    <property type="match status" value="1"/>
</dbReference>
<dbReference type="Pfam" id="PF09380">
    <property type="entry name" value="FERM_C"/>
    <property type="match status" value="1"/>
</dbReference>
<evidence type="ECO:0000259" key="1">
    <source>
        <dbReference type="PROSITE" id="PS50057"/>
    </source>
</evidence>
<dbReference type="InterPro" id="IPR018980">
    <property type="entry name" value="FERM_PH-like_C"/>
</dbReference>
<dbReference type="EMBL" id="LVZM01008212">
    <property type="protein sequence ID" value="OUC45856.1"/>
    <property type="molecule type" value="Genomic_DNA"/>
</dbReference>